<protein>
    <submittedName>
        <fullName evidence="1">1413_t:CDS:1</fullName>
    </submittedName>
</protein>
<evidence type="ECO:0000313" key="1">
    <source>
        <dbReference type="EMBL" id="CAG8833838.1"/>
    </source>
</evidence>
<dbReference type="EMBL" id="CAJVQB010048116">
    <property type="protein sequence ID" value="CAG8833838.1"/>
    <property type="molecule type" value="Genomic_DNA"/>
</dbReference>
<keyword evidence="2" id="KW-1185">Reference proteome</keyword>
<feature type="non-terminal residue" evidence="1">
    <location>
        <position position="1"/>
    </location>
</feature>
<organism evidence="1 2">
    <name type="scientific">Gigaspora margarita</name>
    <dbReference type="NCBI Taxonomy" id="4874"/>
    <lineage>
        <taxon>Eukaryota</taxon>
        <taxon>Fungi</taxon>
        <taxon>Fungi incertae sedis</taxon>
        <taxon>Mucoromycota</taxon>
        <taxon>Glomeromycotina</taxon>
        <taxon>Glomeromycetes</taxon>
        <taxon>Diversisporales</taxon>
        <taxon>Gigasporaceae</taxon>
        <taxon>Gigaspora</taxon>
    </lineage>
</organism>
<sequence length="94" mass="11015">QAITTYLQIINKSVAIKEILNCEEIISIVQANKNKEPIRQEIDEDKVSDLPIIATKVFNTMQTVICYEKQKILELNLLLEKLEFLRNLLKEYKH</sequence>
<reference evidence="1 2" key="1">
    <citation type="submission" date="2021-06" db="EMBL/GenBank/DDBJ databases">
        <authorList>
            <person name="Kallberg Y."/>
            <person name="Tangrot J."/>
            <person name="Rosling A."/>
        </authorList>
    </citation>
    <scope>NUCLEOTIDE SEQUENCE [LARGE SCALE GENOMIC DNA]</scope>
    <source>
        <strain evidence="1 2">120-4 pot B 10/14</strain>
    </source>
</reference>
<accession>A0ABN7WJF2</accession>
<name>A0ABN7WJF2_GIGMA</name>
<feature type="non-terminal residue" evidence="1">
    <location>
        <position position="94"/>
    </location>
</feature>
<proteinExistence type="predicted"/>
<dbReference type="Proteomes" id="UP000789901">
    <property type="component" value="Unassembled WGS sequence"/>
</dbReference>
<gene>
    <name evidence="1" type="ORF">GMARGA_LOCUS31754</name>
</gene>
<comment type="caution">
    <text evidence="1">The sequence shown here is derived from an EMBL/GenBank/DDBJ whole genome shotgun (WGS) entry which is preliminary data.</text>
</comment>
<evidence type="ECO:0000313" key="2">
    <source>
        <dbReference type="Proteomes" id="UP000789901"/>
    </source>
</evidence>